<proteinExistence type="predicted"/>
<name>A0ACC0W2H1_9STRA</name>
<protein>
    <submittedName>
        <fullName evidence="1">Uncharacterized protein</fullName>
    </submittedName>
</protein>
<keyword evidence="2" id="KW-1185">Reference proteome</keyword>
<evidence type="ECO:0000313" key="1">
    <source>
        <dbReference type="EMBL" id="KAI9912998.1"/>
    </source>
</evidence>
<reference evidence="1 2" key="1">
    <citation type="journal article" date="2022" name="bioRxiv">
        <title>The genome of the oomycete Peronosclerospora sorghi, a cosmopolitan pathogen of maize and sorghum, is inflated with dispersed pseudogenes.</title>
        <authorList>
            <person name="Fletcher K."/>
            <person name="Martin F."/>
            <person name="Isakeit T."/>
            <person name="Cavanaugh K."/>
            <person name="Magill C."/>
            <person name="Michelmore R."/>
        </authorList>
    </citation>
    <scope>NUCLEOTIDE SEQUENCE [LARGE SCALE GENOMIC DNA]</scope>
    <source>
        <strain evidence="1">P6</strain>
    </source>
</reference>
<accession>A0ACC0W2H1</accession>
<organism evidence="1 2">
    <name type="scientific">Peronosclerospora sorghi</name>
    <dbReference type="NCBI Taxonomy" id="230839"/>
    <lineage>
        <taxon>Eukaryota</taxon>
        <taxon>Sar</taxon>
        <taxon>Stramenopiles</taxon>
        <taxon>Oomycota</taxon>
        <taxon>Peronosporomycetes</taxon>
        <taxon>Peronosporales</taxon>
        <taxon>Peronosporaceae</taxon>
        <taxon>Peronosclerospora</taxon>
    </lineage>
</organism>
<comment type="caution">
    <text evidence="1">The sequence shown here is derived from an EMBL/GenBank/DDBJ whole genome shotgun (WGS) entry which is preliminary data.</text>
</comment>
<dbReference type="Proteomes" id="UP001163321">
    <property type="component" value="Chromosome 4"/>
</dbReference>
<evidence type="ECO:0000313" key="2">
    <source>
        <dbReference type="Proteomes" id="UP001163321"/>
    </source>
</evidence>
<gene>
    <name evidence="1" type="ORF">PsorP6_005833</name>
</gene>
<dbReference type="EMBL" id="CM047583">
    <property type="protein sequence ID" value="KAI9912998.1"/>
    <property type="molecule type" value="Genomic_DNA"/>
</dbReference>
<sequence length="87" mass="10551">MQLQEWHRMTEQRDRDTLHLKQVLEILQDLRKAYREAQVHGMNHEALIELQSDMAFFQNLKEQTKERMYHAMRESRKRSTPKSNPSA</sequence>